<keyword evidence="2" id="KW-1185">Reference proteome</keyword>
<comment type="caution">
    <text evidence="1">The sequence shown here is derived from an EMBL/GenBank/DDBJ whole genome shotgun (WGS) entry which is preliminary data.</text>
</comment>
<protein>
    <submittedName>
        <fullName evidence="1">Uncharacterized protein</fullName>
    </submittedName>
</protein>
<gene>
    <name evidence="1" type="ORF">KQX54_006533</name>
</gene>
<sequence>MNGKKAASYFSERLIDVKIDFLTFQQYASHYFSRACNNSDKSFTGARIIGKETVSTLKLTRTTTSFMSCSSLVSCSGVSKSQTSPFNYIEVLNNALVPLTQISEMLFRSGIDFPFRTRGSTKRVPGKVQIRDRVVSQSVLKVIFNETRPLVAGKFPAIASANVKEDEQDVEVKKKRRLRRCNAWVKTHRGSD</sequence>
<accession>A0AAV7I5Q7</accession>
<reference evidence="1 2" key="1">
    <citation type="journal article" date="2021" name="J. Hered.">
        <title>A chromosome-level genome assembly of the parasitoid wasp, Cotesia glomerata (Hymenoptera: Braconidae).</title>
        <authorList>
            <person name="Pinto B.J."/>
            <person name="Weis J.J."/>
            <person name="Gamble T."/>
            <person name="Ode P.J."/>
            <person name="Paul R."/>
            <person name="Zaspel J.M."/>
        </authorList>
    </citation>
    <scope>NUCLEOTIDE SEQUENCE [LARGE SCALE GENOMIC DNA]</scope>
    <source>
        <strain evidence="1">CgM1</strain>
    </source>
</reference>
<dbReference type="AlphaFoldDB" id="A0AAV7I5Q7"/>
<dbReference type="Proteomes" id="UP000826195">
    <property type="component" value="Unassembled WGS sequence"/>
</dbReference>
<name>A0AAV7I5Q7_COTGL</name>
<dbReference type="EMBL" id="JAHXZJ010001119">
    <property type="protein sequence ID" value="KAH0553967.1"/>
    <property type="molecule type" value="Genomic_DNA"/>
</dbReference>
<proteinExistence type="predicted"/>
<organism evidence="1 2">
    <name type="scientific">Cotesia glomerata</name>
    <name type="common">Lepidopteran parasitic wasp</name>
    <name type="synonym">Apanteles glomeratus</name>
    <dbReference type="NCBI Taxonomy" id="32391"/>
    <lineage>
        <taxon>Eukaryota</taxon>
        <taxon>Metazoa</taxon>
        <taxon>Ecdysozoa</taxon>
        <taxon>Arthropoda</taxon>
        <taxon>Hexapoda</taxon>
        <taxon>Insecta</taxon>
        <taxon>Pterygota</taxon>
        <taxon>Neoptera</taxon>
        <taxon>Endopterygota</taxon>
        <taxon>Hymenoptera</taxon>
        <taxon>Apocrita</taxon>
        <taxon>Ichneumonoidea</taxon>
        <taxon>Braconidae</taxon>
        <taxon>Microgastrinae</taxon>
        <taxon>Cotesia</taxon>
    </lineage>
</organism>
<evidence type="ECO:0000313" key="1">
    <source>
        <dbReference type="EMBL" id="KAH0553967.1"/>
    </source>
</evidence>
<evidence type="ECO:0000313" key="2">
    <source>
        <dbReference type="Proteomes" id="UP000826195"/>
    </source>
</evidence>